<comment type="caution">
    <text evidence="1">The sequence shown here is derived from an EMBL/GenBank/DDBJ whole genome shotgun (WGS) entry which is preliminary data.</text>
</comment>
<dbReference type="Proteomes" id="UP000656367">
    <property type="component" value="Unassembled WGS sequence"/>
</dbReference>
<dbReference type="EMBL" id="BMON01000002">
    <property type="protein sequence ID" value="GGM39894.1"/>
    <property type="molecule type" value="Genomic_DNA"/>
</dbReference>
<reference evidence="1" key="2">
    <citation type="submission" date="2020-09" db="EMBL/GenBank/DDBJ databases">
        <authorList>
            <person name="Sun Q."/>
            <person name="Ohkuma M."/>
        </authorList>
    </citation>
    <scope>NUCLEOTIDE SEQUENCE</scope>
    <source>
        <strain evidence="1">JCM 15759</strain>
    </source>
</reference>
<dbReference type="AlphaFoldDB" id="A0A830FTX9"/>
<gene>
    <name evidence="1" type="ORF">GCM10009006_21280</name>
</gene>
<evidence type="ECO:0000313" key="1">
    <source>
        <dbReference type="EMBL" id="GGM39894.1"/>
    </source>
</evidence>
<sequence>MLSELRCTAPDDIRRAGLLTGKETGGSSVWGWHMEDEAWRSVDIIRDNDGVPHVLQQKMLVFTSGVSEESAGYTKPAMEHRLVPLKELTKFGQS</sequence>
<proteinExistence type="predicted"/>
<evidence type="ECO:0000313" key="2">
    <source>
        <dbReference type="Proteomes" id="UP000656367"/>
    </source>
</evidence>
<organism evidence="1 2">
    <name type="scientific">Haloarcula argentinensis</name>
    <dbReference type="NCBI Taxonomy" id="43776"/>
    <lineage>
        <taxon>Archaea</taxon>
        <taxon>Methanobacteriati</taxon>
        <taxon>Methanobacteriota</taxon>
        <taxon>Stenosarchaea group</taxon>
        <taxon>Halobacteria</taxon>
        <taxon>Halobacteriales</taxon>
        <taxon>Haloarculaceae</taxon>
        <taxon>Haloarcula</taxon>
    </lineage>
</organism>
<reference evidence="1" key="1">
    <citation type="journal article" date="2014" name="Int. J. Syst. Evol. Microbiol.">
        <title>Complete genome sequence of Corynebacterium casei LMG S-19264T (=DSM 44701T), isolated from a smear-ripened cheese.</title>
        <authorList>
            <consortium name="US DOE Joint Genome Institute (JGI-PGF)"/>
            <person name="Walter F."/>
            <person name="Albersmeier A."/>
            <person name="Kalinowski J."/>
            <person name="Ruckert C."/>
        </authorList>
    </citation>
    <scope>NUCLEOTIDE SEQUENCE</scope>
    <source>
        <strain evidence="1">JCM 15759</strain>
    </source>
</reference>
<accession>A0A830FTX9</accession>
<name>A0A830FTX9_HALAR</name>
<protein>
    <submittedName>
        <fullName evidence="1">Uncharacterized protein</fullName>
    </submittedName>
</protein>